<protein>
    <submittedName>
        <fullName evidence="2">Uncharacterized protein</fullName>
    </submittedName>
</protein>
<dbReference type="RefSeq" id="WP_119378627.1">
    <property type="nucleotide sequence ID" value="NZ_QWGB01000005.1"/>
</dbReference>
<evidence type="ECO:0000313" key="2">
    <source>
        <dbReference type="EMBL" id="RIJ23438.1"/>
    </source>
</evidence>
<dbReference type="EMBL" id="QWGB01000005">
    <property type="protein sequence ID" value="RIJ23438.1"/>
    <property type="molecule type" value="Genomic_DNA"/>
</dbReference>
<gene>
    <name evidence="2" type="ORF">D1224_04015</name>
</gene>
<keyword evidence="3" id="KW-1185">Reference proteome</keyword>
<feature type="compositionally biased region" description="Polar residues" evidence="1">
    <location>
        <begin position="1"/>
        <end position="21"/>
    </location>
</feature>
<organism evidence="2 3">
    <name type="scientific">Henriciella barbarensis</name>
    <dbReference type="NCBI Taxonomy" id="86342"/>
    <lineage>
        <taxon>Bacteria</taxon>
        <taxon>Pseudomonadati</taxon>
        <taxon>Pseudomonadota</taxon>
        <taxon>Alphaproteobacteria</taxon>
        <taxon>Hyphomonadales</taxon>
        <taxon>Hyphomonadaceae</taxon>
        <taxon>Henriciella</taxon>
    </lineage>
</organism>
<comment type="caution">
    <text evidence="2">The sequence shown here is derived from an EMBL/GenBank/DDBJ whole genome shotgun (WGS) entry which is preliminary data.</text>
</comment>
<name>A0A399QWX9_9PROT</name>
<proteinExistence type="predicted"/>
<evidence type="ECO:0000313" key="3">
    <source>
        <dbReference type="Proteomes" id="UP000265431"/>
    </source>
</evidence>
<dbReference type="OrthoDB" id="9866215at2"/>
<dbReference type="AlphaFoldDB" id="A0A399QWX9"/>
<sequence>MQPLASQTRQPRLEQTATKTGMTPVLAGTAGRVSGKAANDNTGTWKPTLLVQRRRRQNRLAGRV</sequence>
<feature type="region of interest" description="Disordered" evidence="1">
    <location>
        <begin position="1"/>
        <end position="64"/>
    </location>
</feature>
<dbReference type="Proteomes" id="UP000265431">
    <property type="component" value="Unassembled WGS sequence"/>
</dbReference>
<reference evidence="2 3" key="1">
    <citation type="submission" date="2018-08" db="EMBL/GenBank/DDBJ databases">
        <title>Henriciella mobilis sp. nov., isolated from seawater.</title>
        <authorList>
            <person name="Cheng H."/>
            <person name="Wu Y.-H."/>
            <person name="Xu X.-W."/>
            <person name="Guo L.-L."/>
        </authorList>
    </citation>
    <scope>NUCLEOTIDE SEQUENCE [LARGE SCALE GENOMIC DNA]</scope>
    <source>
        <strain evidence="2 3">CCUG66934</strain>
    </source>
</reference>
<evidence type="ECO:0000256" key="1">
    <source>
        <dbReference type="SAM" id="MobiDB-lite"/>
    </source>
</evidence>
<accession>A0A399QWX9</accession>